<proteinExistence type="predicted"/>
<protein>
    <submittedName>
        <fullName evidence="1">Regulatory protein</fullName>
    </submittedName>
</protein>
<dbReference type="InterPro" id="IPR009679">
    <property type="entry name" value="Phage_186_CII-like"/>
</dbReference>
<name>A0A8S5LJ69_9CAUD</name>
<reference evidence="1" key="1">
    <citation type="journal article" date="2021" name="Proc. Natl. Acad. Sci. U.S.A.">
        <title>A Catalog of Tens of Thousands of Viruses from Human Metagenomes Reveals Hidden Associations with Chronic Diseases.</title>
        <authorList>
            <person name="Tisza M.J."/>
            <person name="Buck C.B."/>
        </authorList>
    </citation>
    <scope>NUCLEOTIDE SEQUENCE</scope>
    <source>
        <strain evidence="1">CtGO42</strain>
    </source>
</reference>
<dbReference type="EMBL" id="BK015857">
    <property type="protein sequence ID" value="DAD69880.1"/>
    <property type="molecule type" value="Genomic_DNA"/>
</dbReference>
<accession>A0A8S5LJ69</accession>
<dbReference type="GO" id="GO:0003677">
    <property type="term" value="F:DNA binding"/>
    <property type="evidence" value="ECO:0007669"/>
    <property type="project" value="InterPro"/>
</dbReference>
<organism evidence="1">
    <name type="scientific">Siphoviridae sp. ctGO42</name>
    <dbReference type="NCBI Taxonomy" id="2827566"/>
    <lineage>
        <taxon>Viruses</taxon>
        <taxon>Duplodnaviria</taxon>
        <taxon>Heunggongvirae</taxon>
        <taxon>Uroviricota</taxon>
        <taxon>Caudoviricetes</taxon>
    </lineage>
</organism>
<evidence type="ECO:0000313" key="1">
    <source>
        <dbReference type="EMBL" id="DAD69880.1"/>
    </source>
</evidence>
<dbReference type="Pfam" id="PF06892">
    <property type="entry name" value="Phage_CP76"/>
    <property type="match status" value="1"/>
</dbReference>
<sequence>MIACALQRRYGNKFEVLRMEDFLRACHTTIKESGAEELAGKMCLAHVSLLQRSNPDNSAHHLTIEHLFGVLLHTGDMRPLMALADKFGYDLVAREKPVAKPLMVALGHLSAECGDVGRLIFDAAADNHISQHEKAQGEKAIQEAIDALHILRESLKAA</sequence>